<dbReference type="Proteomes" id="UP000601171">
    <property type="component" value="Unassembled WGS sequence"/>
</dbReference>
<keyword evidence="2" id="KW-0813">Transport</keyword>
<keyword evidence="11" id="KW-1185">Reference proteome</keyword>
<comment type="subcellular location">
    <subcellularLocation>
        <location evidence="1">Cell membrane</location>
        <topology evidence="1">Peripheral membrane protein</topology>
    </subcellularLocation>
</comment>
<organism evidence="10 11">
    <name type="scientific">Paratissierella segnis</name>
    <dbReference type="NCBI Taxonomy" id="2763679"/>
    <lineage>
        <taxon>Bacteria</taxon>
        <taxon>Bacillati</taxon>
        <taxon>Bacillota</taxon>
        <taxon>Tissierellia</taxon>
        <taxon>Tissierellales</taxon>
        <taxon>Tissierellaceae</taxon>
        <taxon>Paratissierella</taxon>
    </lineage>
</organism>
<evidence type="ECO:0000256" key="5">
    <source>
        <dbReference type="ARBA" id="ARBA00022741"/>
    </source>
</evidence>
<dbReference type="CDD" id="cd03216">
    <property type="entry name" value="ABC_Carb_Monos_I"/>
    <property type="match status" value="1"/>
</dbReference>
<comment type="caution">
    <text evidence="10">The sequence shown here is derived from an EMBL/GenBank/DDBJ whole genome shotgun (WGS) entry which is preliminary data.</text>
</comment>
<dbReference type="CDD" id="cd03215">
    <property type="entry name" value="ABC_Carb_Monos_II"/>
    <property type="match status" value="1"/>
</dbReference>
<dbReference type="FunFam" id="3.40.50.300:FF:000127">
    <property type="entry name" value="Ribose import ATP-binding protein RbsA"/>
    <property type="match status" value="1"/>
</dbReference>
<dbReference type="GO" id="GO:0016887">
    <property type="term" value="F:ATP hydrolysis activity"/>
    <property type="evidence" value="ECO:0007669"/>
    <property type="project" value="InterPro"/>
</dbReference>
<gene>
    <name evidence="10" type="ORF">H8707_12075</name>
</gene>
<dbReference type="InterPro" id="IPR003439">
    <property type="entry name" value="ABC_transporter-like_ATP-bd"/>
</dbReference>
<keyword evidence="4" id="KW-0677">Repeat</keyword>
<keyword evidence="6 10" id="KW-0067">ATP-binding</keyword>
<dbReference type="SMART" id="SM00382">
    <property type="entry name" value="AAA"/>
    <property type="match status" value="1"/>
</dbReference>
<keyword evidence="5" id="KW-0547">Nucleotide-binding</keyword>
<dbReference type="GO" id="GO:0005524">
    <property type="term" value="F:ATP binding"/>
    <property type="evidence" value="ECO:0007669"/>
    <property type="project" value="UniProtKB-KW"/>
</dbReference>
<dbReference type="PANTHER" id="PTHR43790">
    <property type="entry name" value="CARBOHYDRATE TRANSPORT ATP-BINDING PROTEIN MG119-RELATED"/>
    <property type="match status" value="1"/>
</dbReference>
<evidence type="ECO:0000256" key="1">
    <source>
        <dbReference type="ARBA" id="ARBA00004202"/>
    </source>
</evidence>
<dbReference type="EMBL" id="JACRTG010000029">
    <property type="protein sequence ID" value="MBC8588952.1"/>
    <property type="molecule type" value="Genomic_DNA"/>
</dbReference>
<keyword evidence="8" id="KW-0472">Membrane</keyword>
<dbReference type="InterPro" id="IPR027417">
    <property type="entry name" value="P-loop_NTPase"/>
</dbReference>
<feature type="domain" description="ABC transporter" evidence="9">
    <location>
        <begin position="259"/>
        <end position="503"/>
    </location>
</feature>
<evidence type="ECO:0000256" key="6">
    <source>
        <dbReference type="ARBA" id="ARBA00022840"/>
    </source>
</evidence>
<dbReference type="InterPro" id="IPR003593">
    <property type="entry name" value="AAA+_ATPase"/>
</dbReference>
<dbReference type="Gene3D" id="3.40.50.300">
    <property type="entry name" value="P-loop containing nucleotide triphosphate hydrolases"/>
    <property type="match status" value="2"/>
</dbReference>
<reference evidence="10" key="1">
    <citation type="submission" date="2020-08" db="EMBL/GenBank/DDBJ databases">
        <title>Genome public.</title>
        <authorList>
            <person name="Liu C."/>
            <person name="Sun Q."/>
        </authorList>
    </citation>
    <scope>NUCLEOTIDE SEQUENCE</scope>
    <source>
        <strain evidence="10">BX21</strain>
    </source>
</reference>
<protein>
    <submittedName>
        <fullName evidence="10">ABC transporter ATP-binding protein</fullName>
    </submittedName>
</protein>
<evidence type="ECO:0000256" key="3">
    <source>
        <dbReference type="ARBA" id="ARBA00022475"/>
    </source>
</evidence>
<evidence type="ECO:0000256" key="7">
    <source>
        <dbReference type="ARBA" id="ARBA00022967"/>
    </source>
</evidence>
<evidence type="ECO:0000259" key="9">
    <source>
        <dbReference type="PROSITE" id="PS50893"/>
    </source>
</evidence>
<proteinExistence type="predicted"/>
<evidence type="ECO:0000256" key="2">
    <source>
        <dbReference type="ARBA" id="ARBA00022448"/>
    </source>
</evidence>
<name>A0A926EYQ1_9FIRM</name>
<evidence type="ECO:0000256" key="4">
    <source>
        <dbReference type="ARBA" id="ARBA00022737"/>
    </source>
</evidence>
<dbReference type="PANTHER" id="PTHR43790:SF4">
    <property type="entry name" value="GUANOSINE IMPORT ATP-BINDING PROTEIN NUPO"/>
    <property type="match status" value="1"/>
</dbReference>
<feature type="domain" description="ABC transporter" evidence="9">
    <location>
        <begin position="6"/>
        <end position="242"/>
    </location>
</feature>
<accession>A0A926EYQ1</accession>
<dbReference type="PROSITE" id="PS50893">
    <property type="entry name" value="ABC_TRANSPORTER_2"/>
    <property type="match status" value="2"/>
</dbReference>
<evidence type="ECO:0000313" key="10">
    <source>
        <dbReference type="EMBL" id="MBC8588952.1"/>
    </source>
</evidence>
<evidence type="ECO:0000313" key="11">
    <source>
        <dbReference type="Proteomes" id="UP000601171"/>
    </source>
</evidence>
<sequence>MSNEILKMKNITKIYSNGVIANKDVTLSVNKGEIHALMGENGAGKSTLMKILFGIEGKNSGDIYFEGKRIEAVNPSDMINIGIGMVHQHFMLVDSLKVYENVILGMEPRKGVFTDTQSAIKLVADTAKKYNLNVDPMAKVSDISVGLKQKVEILKVLIRGAKLLILDEPTAVLTPQETEELFEQLILLKDNGHTIIFISHKIREVRQICDRITVLRGGRSIGVIPVENSTEEEISRFMVGRDVVLDVDKKPASFGEVLLRVENLNYKNKYGKQLLKDVSFNVRKGQILGIAGVEGNGQNEIAESIFGFNNNINGKITFRDISLLDKSIRDIRNLGISYIPEDRMTIGVTKDVSIWENLVSDSIDNKSLKNKGLLNIKKIKGYARELIREFKILCRNEDQQVAMLSGGNTQKVVVAREFSSDPNLLIANQPTRGIDVGANEFIWKKIIDLRDKGRGIILISADLNEIMELSDSILVMADGEVAAFFEDGKNTTEYELGLYMLGIKRQSLEERVGKFEKE</sequence>
<dbReference type="SUPFAM" id="SSF52540">
    <property type="entry name" value="P-loop containing nucleoside triphosphate hydrolases"/>
    <property type="match status" value="2"/>
</dbReference>
<dbReference type="InterPro" id="IPR050107">
    <property type="entry name" value="ABC_carbohydrate_import_ATPase"/>
</dbReference>
<keyword evidence="3" id="KW-1003">Cell membrane</keyword>
<dbReference type="RefSeq" id="WP_262430410.1">
    <property type="nucleotide sequence ID" value="NZ_JACRTG010000029.1"/>
</dbReference>
<dbReference type="GO" id="GO:0005886">
    <property type="term" value="C:plasma membrane"/>
    <property type="evidence" value="ECO:0007669"/>
    <property type="project" value="UniProtKB-SubCell"/>
</dbReference>
<keyword evidence="7" id="KW-1278">Translocase</keyword>
<dbReference type="AlphaFoldDB" id="A0A926EYQ1"/>
<dbReference type="Pfam" id="PF00005">
    <property type="entry name" value="ABC_tran"/>
    <property type="match status" value="2"/>
</dbReference>
<evidence type="ECO:0000256" key="8">
    <source>
        <dbReference type="ARBA" id="ARBA00023136"/>
    </source>
</evidence>